<protein>
    <submittedName>
        <fullName evidence="7">L-lysine exporter family protein LysE/ArgO</fullName>
    </submittedName>
</protein>
<sequence>MIQTILKGFTVGFAYVAPIGMQNMYVINTAMTQSKMRLYMVALITIFFDISLALACFFGMGALIESAPVVKLIFLGFGSLAVIWIGIGLIRSTPKLNNSIDTKKTMLQVALSCFLVTWANPQAIIDGTLLFGGFRASLSAEMSKFFIIGSSLASFVWFMSLGTIVSVFKKAFNEKSLKMINIACGIVIIYYGIKLGIKFFETI</sequence>
<dbReference type="PANTHER" id="PTHR30086">
    <property type="entry name" value="ARGININE EXPORTER PROTEIN ARGO"/>
    <property type="match status" value="1"/>
</dbReference>
<feature type="transmembrane region" description="Helical" evidence="6">
    <location>
        <begin position="6"/>
        <end position="26"/>
    </location>
</feature>
<keyword evidence="3 6" id="KW-0812">Transmembrane</keyword>
<feature type="transmembrane region" description="Helical" evidence="6">
    <location>
        <begin position="105"/>
        <end position="125"/>
    </location>
</feature>
<keyword evidence="8" id="KW-1185">Reference proteome</keyword>
<evidence type="ECO:0000256" key="6">
    <source>
        <dbReference type="SAM" id="Phobius"/>
    </source>
</evidence>
<comment type="subcellular location">
    <subcellularLocation>
        <location evidence="1">Cell membrane</location>
        <topology evidence="1">Multi-pass membrane protein</topology>
    </subcellularLocation>
</comment>
<dbReference type="AlphaFoldDB" id="A0A562J837"/>
<feature type="transmembrane region" description="Helical" evidence="6">
    <location>
        <begin position="72"/>
        <end position="93"/>
    </location>
</feature>
<evidence type="ECO:0000256" key="5">
    <source>
        <dbReference type="ARBA" id="ARBA00023136"/>
    </source>
</evidence>
<reference evidence="7 8" key="1">
    <citation type="submission" date="2019-07" db="EMBL/GenBank/DDBJ databases">
        <title>Genomic Encyclopedia of Type Strains, Phase I: the one thousand microbial genomes (KMG-I) project.</title>
        <authorList>
            <person name="Kyrpides N."/>
        </authorList>
    </citation>
    <scope>NUCLEOTIDE SEQUENCE [LARGE SCALE GENOMIC DNA]</scope>
    <source>
        <strain evidence="7 8">DSM 13558</strain>
    </source>
</reference>
<name>A0A562J837_9FIRM</name>
<keyword evidence="5 6" id="KW-0472">Membrane</keyword>
<keyword evidence="4 6" id="KW-1133">Transmembrane helix</keyword>
<keyword evidence="2" id="KW-1003">Cell membrane</keyword>
<dbReference type="EMBL" id="VLKH01000006">
    <property type="protein sequence ID" value="TWH79338.1"/>
    <property type="molecule type" value="Genomic_DNA"/>
</dbReference>
<evidence type="ECO:0000313" key="8">
    <source>
        <dbReference type="Proteomes" id="UP000315343"/>
    </source>
</evidence>
<proteinExistence type="predicted"/>
<gene>
    <name evidence="7" type="ORF">LY60_02314</name>
</gene>
<feature type="transmembrane region" description="Helical" evidence="6">
    <location>
        <begin position="38"/>
        <end position="60"/>
    </location>
</feature>
<dbReference type="RefSeq" id="WP_145083600.1">
    <property type="nucleotide sequence ID" value="NZ_DAMBUX010000026.1"/>
</dbReference>
<dbReference type="PANTHER" id="PTHR30086:SF20">
    <property type="entry name" value="ARGININE EXPORTER PROTEIN ARGO-RELATED"/>
    <property type="match status" value="1"/>
</dbReference>
<feature type="transmembrane region" description="Helical" evidence="6">
    <location>
        <begin position="145"/>
        <end position="168"/>
    </location>
</feature>
<evidence type="ECO:0000256" key="4">
    <source>
        <dbReference type="ARBA" id="ARBA00022989"/>
    </source>
</evidence>
<dbReference type="Pfam" id="PF01810">
    <property type="entry name" value="LysE"/>
    <property type="match status" value="1"/>
</dbReference>
<organism evidence="7 8">
    <name type="scientific">Sedimentibacter saalensis</name>
    <dbReference type="NCBI Taxonomy" id="130788"/>
    <lineage>
        <taxon>Bacteria</taxon>
        <taxon>Bacillati</taxon>
        <taxon>Bacillota</taxon>
        <taxon>Tissierellia</taxon>
        <taxon>Sedimentibacter</taxon>
    </lineage>
</organism>
<comment type="caution">
    <text evidence="7">The sequence shown here is derived from an EMBL/GenBank/DDBJ whole genome shotgun (WGS) entry which is preliminary data.</text>
</comment>
<evidence type="ECO:0000256" key="2">
    <source>
        <dbReference type="ARBA" id="ARBA00022475"/>
    </source>
</evidence>
<feature type="transmembrane region" description="Helical" evidence="6">
    <location>
        <begin position="180"/>
        <end position="200"/>
    </location>
</feature>
<accession>A0A562J837</accession>
<dbReference type="GO" id="GO:0005886">
    <property type="term" value="C:plasma membrane"/>
    <property type="evidence" value="ECO:0007669"/>
    <property type="project" value="UniProtKB-SubCell"/>
</dbReference>
<dbReference type="GO" id="GO:0015171">
    <property type="term" value="F:amino acid transmembrane transporter activity"/>
    <property type="evidence" value="ECO:0007669"/>
    <property type="project" value="TreeGrafter"/>
</dbReference>
<evidence type="ECO:0000256" key="1">
    <source>
        <dbReference type="ARBA" id="ARBA00004651"/>
    </source>
</evidence>
<dbReference type="InterPro" id="IPR001123">
    <property type="entry name" value="LeuE-type"/>
</dbReference>
<evidence type="ECO:0000313" key="7">
    <source>
        <dbReference type="EMBL" id="TWH79338.1"/>
    </source>
</evidence>
<dbReference type="OrthoDB" id="5638726at2"/>
<evidence type="ECO:0000256" key="3">
    <source>
        <dbReference type="ARBA" id="ARBA00022692"/>
    </source>
</evidence>
<dbReference type="Proteomes" id="UP000315343">
    <property type="component" value="Unassembled WGS sequence"/>
</dbReference>